<keyword evidence="2" id="KW-1185">Reference proteome</keyword>
<organism evidence="1 2">
    <name type="scientific">Lacticaseibacillus pabuli</name>
    <dbReference type="NCBI Taxonomy" id="3025672"/>
    <lineage>
        <taxon>Bacteria</taxon>
        <taxon>Bacillati</taxon>
        <taxon>Bacillota</taxon>
        <taxon>Bacilli</taxon>
        <taxon>Lactobacillales</taxon>
        <taxon>Lactobacillaceae</taxon>
        <taxon>Lacticaseibacillus</taxon>
    </lineage>
</organism>
<proteinExistence type="predicted"/>
<evidence type="ECO:0000313" key="2">
    <source>
        <dbReference type="Proteomes" id="UP001220377"/>
    </source>
</evidence>
<sequence length="173" mass="19505">MSSKTYLVNHAPQATPERADYIGHQWLRKGLFGTDWDSKKVQSGDIDPTEFIAAVKAAHPDYAQQITADIGHMANIKAGDLITIRVDDTYYAGQVVTRGSSVWHHATTDEMTSIQTFAYAYVDGFYKIAAANAMPDIFQKENKNNINVIKSDHHFAQEQYDEAFKTEKELYLP</sequence>
<reference evidence="1 2" key="1">
    <citation type="submission" date="2023-02" db="EMBL/GenBank/DDBJ databases">
        <title>Genome sequence of Lacticaseibacillus sp. KACC 23028.</title>
        <authorList>
            <person name="Kim S."/>
            <person name="Heo J."/>
            <person name="Kwon S.-W."/>
        </authorList>
    </citation>
    <scope>NUCLEOTIDE SEQUENCE [LARGE SCALE GENOMIC DNA]</scope>
    <source>
        <strain evidence="1 2">KACC 23028</strain>
    </source>
</reference>
<name>A0ABY7WQE5_9LACO</name>
<protein>
    <submittedName>
        <fullName evidence="1">Uncharacterized protein</fullName>
    </submittedName>
</protein>
<dbReference type="EMBL" id="CP117884">
    <property type="protein sequence ID" value="WDF82409.1"/>
    <property type="molecule type" value="Genomic_DNA"/>
</dbReference>
<dbReference type="RefSeq" id="WP_274259835.1">
    <property type="nucleotide sequence ID" value="NZ_CP117884.1"/>
</dbReference>
<evidence type="ECO:0000313" key="1">
    <source>
        <dbReference type="EMBL" id="WDF82409.1"/>
    </source>
</evidence>
<dbReference type="Proteomes" id="UP001220377">
    <property type="component" value="Chromosome"/>
</dbReference>
<gene>
    <name evidence="1" type="ORF">PQ472_11030</name>
</gene>
<accession>A0ABY7WQE5</accession>